<accession>A0ABR9F9U2</accession>
<keyword evidence="4" id="KW-1185">Reference proteome</keyword>
<feature type="compositionally biased region" description="Basic and acidic residues" evidence="1">
    <location>
        <begin position="59"/>
        <end position="77"/>
    </location>
</feature>
<dbReference type="InterPro" id="IPR021333">
    <property type="entry name" value="DUF2946"/>
</dbReference>
<organism evidence="3 4">
    <name type="scientific">Halomonas citrativorans</name>
    <dbReference type="NCBI Taxonomy" id="2742612"/>
    <lineage>
        <taxon>Bacteria</taxon>
        <taxon>Pseudomonadati</taxon>
        <taxon>Pseudomonadota</taxon>
        <taxon>Gammaproteobacteria</taxon>
        <taxon>Oceanospirillales</taxon>
        <taxon>Halomonadaceae</taxon>
        <taxon>Halomonas</taxon>
    </lineage>
</organism>
<feature type="region of interest" description="Disordered" evidence="1">
    <location>
        <begin position="40"/>
        <end position="90"/>
    </location>
</feature>
<keyword evidence="2" id="KW-1133">Transmembrane helix</keyword>
<dbReference type="EMBL" id="RRZC01000005">
    <property type="protein sequence ID" value="MBE0403229.1"/>
    <property type="molecule type" value="Genomic_DNA"/>
</dbReference>
<evidence type="ECO:0000256" key="1">
    <source>
        <dbReference type="SAM" id="MobiDB-lite"/>
    </source>
</evidence>
<dbReference type="RefSeq" id="WP_192527161.1">
    <property type="nucleotide sequence ID" value="NZ_RRZC01000005.1"/>
</dbReference>
<dbReference type="Proteomes" id="UP000754821">
    <property type="component" value="Unassembled WGS sequence"/>
</dbReference>
<dbReference type="Pfam" id="PF11162">
    <property type="entry name" value="DUF2946"/>
    <property type="match status" value="1"/>
</dbReference>
<keyword evidence="2" id="KW-0812">Transmembrane</keyword>
<gene>
    <name evidence="3" type="ORF">EI163_06610</name>
</gene>
<comment type="caution">
    <text evidence="3">The sequence shown here is derived from an EMBL/GenBank/DDBJ whole genome shotgun (WGS) entry which is preliminary data.</text>
</comment>
<reference evidence="3 4" key="1">
    <citation type="submission" date="2020-07" db="EMBL/GenBank/DDBJ databases">
        <title>Halophilic bacteria isolated from french cheeses.</title>
        <authorList>
            <person name="Kothe C.I."/>
            <person name="Farah-Kraiem B."/>
            <person name="Renault P."/>
            <person name="Dridi B."/>
        </authorList>
    </citation>
    <scope>NUCLEOTIDE SEQUENCE [LARGE SCALE GENOMIC DNA]</scope>
    <source>
        <strain evidence="3 4">FME16</strain>
    </source>
</reference>
<feature type="transmembrane region" description="Helical" evidence="2">
    <location>
        <begin position="12"/>
        <end position="32"/>
    </location>
</feature>
<name>A0ABR9F9U2_9GAMM</name>
<evidence type="ECO:0000256" key="2">
    <source>
        <dbReference type="SAM" id="Phobius"/>
    </source>
</evidence>
<feature type="compositionally biased region" description="Basic residues" evidence="1">
    <location>
        <begin position="41"/>
        <end position="56"/>
    </location>
</feature>
<keyword evidence="2" id="KW-0472">Membrane</keyword>
<evidence type="ECO:0000313" key="4">
    <source>
        <dbReference type="Proteomes" id="UP000754821"/>
    </source>
</evidence>
<protein>
    <submittedName>
        <fullName evidence="3">DUF2946 domain-containing protein</fullName>
    </submittedName>
</protein>
<evidence type="ECO:0000313" key="3">
    <source>
        <dbReference type="EMBL" id="MBE0403229.1"/>
    </source>
</evidence>
<sequence length="187" mass="20652">MPLSRSARLPYYRATLAMAWVAMCLLFAGPLISQFQASHHDHGHHAHSQLHNHSNSHNHNADAEHHHSTDEHAEHPVAHSPPDTATGRALSSTLSDWHNQCGYCELWQHSPSLSIALPALAHEAFVALGGAFLTFQTGAFIQYNYPHALTRGPPSFIVEHLKTSTRTVLIVTRKSKKEIGLLGFLKA</sequence>
<proteinExistence type="predicted"/>